<accession>A0A6G1F3N0</accession>
<keyword evidence="5" id="KW-1185">Reference proteome</keyword>
<sequence length="289" mass="33168">MDYPSEQIPPYRARAALAPIGIITEFDEECLYGEDQSSFKVVVQHQQGKRFPPMFIVWHRSGNHTIYSITVVHTWDRALNMDEARHYWRHFPPYAPAEPSQLPKNQLPAEPMNQQQQHEQQGNQVFQYRYQLTPPSAPLLLLPPTGVDIQEVGDPTPSFAHEVLRQGTNISEEAPPAQWPDSDHEHEHSVKKRKGKLKRAVDKEIKRRQSERLMAKEVALYQTVEGKAIRQKKLKEKLAKCSTRLQELVSKQNLLEKMPSASAIKELASICQLEESQVQELSVMLNVVP</sequence>
<comment type="caution">
    <text evidence="4">The sequence shown here is derived from an EMBL/GenBank/DDBJ whole genome shotgun (WGS) entry which is preliminary data.</text>
</comment>
<evidence type="ECO:0000256" key="1">
    <source>
        <dbReference type="PROSITE-ProRule" id="PRU00330"/>
    </source>
</evidence>
<feature type="region of interest" description="Disordered" evidence="2">
    <location>
        <begin position="172"/>
        <end position="196"/>
    </location>
</feature>
<dbReference type="OrthoDB" id="702966at2759"/>
<protein>
    <recommendedName>
        <fullName evidence="3">Cullin family profile domain-containing protein</fullName>
    </recommendedName>
</protein>
<dbReference type="PANTHER" id="PTHR34303:SF8">
    <property type="entry name" value="OS09G0372600 PROTEIN"/>
    <property type="match status" value="1"/>
</dbReference>
<evidence type="ECO:0000259" key="3">
    <source>
        <dbReference type="PROSITE" id="PS50069"/>
    </source>
</evidence>
<reference evidence="4 5" key="1">
    <citation type="submission" date="2019-11" db="EMBL/GenBank/DDBJ databases">
        <title>Whole genome sequence of Oryza granulata.</title>
        <authorList>
            <person name="Li W."/>
        </authorList>
    </citation>
    <scope>NUCLEOTIDE SEQUENCE [LARGE SCALE GENOMIC DNA]</scope>
    <source>
        <strain evidence="5">cv. Menghai</strain>
        <tissue evidence="4">Leaf</tissue>
    </source>
</reference>
<dbReference type="InterPro" id="IPR016158">
    <property type="entry name" value="Cullin_homology"/>
</dbReference>
<proteinExistence type="inferred from homology"/>
<dbReference type="PANTHER" id="PTHR34303">
    <property type="entry name" value="OS01G0890400 PROTEIN-RELATED"/>
    <property type="match status" value="1"/>
</dbReference>
<name>A0A6G1F3N0_9ORYZ</name>
<gene>
    <name evidence="4" type="ORF">E2562_004596</name>
</gene>
<evidence type="ECO:0000313" key="4">
    <source>
        <dbReference type="EMBL" id="KAF0931473.1"/>
    </source>
</evidence>
<dbReference type="AlphaFoldDB" id="A0A6G1F3N0"/>
<evidence type="ECO:0000256" key="2">
    <source>
        <dbReference type="SAM" id="MobiDB-lite"/>
    </source>
</evidence>
<evidence type="ECO:0000313" key="5">
    <source>
        <dbReference type="Proteomes" id="UP000479710"/>
    </source>
</evidence>
<comment type="similarity">
    <text evidence="1">Belongs to the cullin family.</text>
</comment>
<organism evidence="4 5">
    <name type="scientific">Oryza meyeriana var. granulata</name>
    <dbReference type="NCBI Taxonomy" id="110450"/>
    <lineage>
        <taxon>Eukaryota</taxon>
        <taxon>Viridiplantae</taxon>
        <taxon>Streptophyta</taxon>
        <taxon>Embryophyta</taxon>
        <taxon>Tracheophyta</taxon>
        <taxon>Spermatophyta</taxon>
        <taxon>Magnoliopsida</taxon>
        <taxon>Liliopsida</taxon>
        <taxon>Poales</taxon>
        <taxon>Poaceae</taxon>
        <taxon>BOP clade</taxon>
        <taxon>Oryzoideae</taxon>
        <taxon>Oryzeae</taxon>
        <taxon>Oryzinae</taxon>
        <taxon>Oryza</taxon>
        <taxon>Oryza meyeriana</taxon>
    </lineage>
</organism>
<dbReference type="PROSITE" id="PS50069">
    <property type="entry name" value="CULLIN_2"/>
    <property type="match status" value="1"/>
</dbReference>
<feature type="domain" description="Cullin family profile" evidence="3">
    <location>
        <begin position="184"/>
        <end position="289"/>
    </location>
</feature>
<dbReference type="Proteomes" id="UP000479710">
    <property type="component" value="Unassembled WGS sequence"/>
</dbReference>
<dbReference type="EMBL" id="SPHZ02000001">
    <property type="protein sequence ID" value="KAF0931473.1"/>
    <property type="molecule type" value="Genomic_DNA"/>
</dbReference>